<gene>
    <name evidence="1" type="ORF">Harvfovirus39_12</name>
</gene>
<reference evidence="1" key="1">
    <citation type="submission" date="2018-10" db="EMBL/GenBank/DDBJ databases">
        <title>Hidden diversity of soil giant viruses.</title>
        <authorList>
            <person name="Schulz F."/>
            <person name="Alteio L."/>
            <person name="Goudeau D."/>
            <person name="Ryan E.M."/>
            <person name="Malmstrom R.R."/>
            <person name="Blanchard J."/>
            <person name="Woyke T."/>
        </authorList>
    </citation>
    <scope>NUCLEOTIDE SEQUENCE</scope>
    <source>
        <strain evidence="1">HAV1</strain>
    </source>
</reference>
<dbReference type="EMBL" id="MK072281">
    <property type="protein sequence ID" value="AYV81533.1"/>
    <property type="molecule type" value="Genomic_DNA"/>
</dbReference>
<dbReference type="PANTHER" id="PTHR31630">
    <property type="entry name" value="PHYTANOYL-COA DIOXYGENASE-RELATED-RELATED"/>
    <property type="match status" value="1"/>
</dbReference>
<name>A0A3G5A6R1_9VIRU</name>
<dbReference type="PANTHER" id="PTHR31630:SF6">
    <property type="entry name" value="PHYTANOYL-COA DIOXYGENASE-RELATED"/>
    <property type="match status" value="1"/>
</dbReference>
<proteinExistence type="predicted"/>
<sequence>MYSPAFSLGSFEEEEKLKEFFKKNGYVVVRDVLTEEECRATYDEMGAQMKRLNEKFDISDVATYGEAPVTSNYGLYTSTPIFSKQFMLNRQNPNVYRAFSLLYGDENLIVNQDRCCFYRPTKGIPIDHQNVDKPEWKTAYSFPELHLDFHPSTYKDIDSITISKRNSLKYIDLRDYITENNLYCSADQLQLQGVINILNNAEEDGGFQCVPGFRFDEWYAGFRDKISGKVGSYHFSNLDKNDMKYVSEQLRITAARGSIIIWDQRMAHGSKPNNSSRARSCQFIKMFPKNTFSKTRLGFRQKSMKKILAENNFTPSDDIGRIVFHI</sequence>
<dbReference type="InterPro" id="IPR008775">
    <property type="entry name" value="Phytyl_CoA_dOase-like"/>
</dbReference>
<protein>
    <submittedName>
        <fullName evidence="1">WD repeat protein</fullName>
    </submittedName>
</protein>
<dbReference type="SUPFAM" id="SSF51197">
    <property type="entry name" value="Clavaminate synthase-like"/>
    <property type="match status" value="1"/>
</dbReference>
<dbReference type="Gene3D" id="2.60.120.620">
    <property type="entry name" value="q2cbj1_9rhob like domain"/>
    <property type="match status" value="1"/>
</dbReference>
<evidence type="ECO:0000313" key="1">
    <source>
        <dbReference type="EMBL" id="AYV81533.1"/>
    </source>
</evidence>
<accession>A0A3G5A6R1</accession>
<dbReference type="Pfam" id="PF05721">
    <property type="entry name" value="PhyH"/>
    <property type="match status" value="1"/>
</dbReference>
<organism evidence="1">
    <name type="scientific">Harvfovirus sp</name>
    <dbReference type="NCBI Taxonomy" id="2487768"/>
    <lineage>
        <taxon>Viruses</taxon>
        <taxon>Varidnaviria</taxon>
        <taxon>Bamfordvirae</taxon>
        <taxon>Nucleocytoviricota</taxon>
        <taxon>Megaviricetes</taxon>
        <taxon>Imitervirales</taxon>
        <taxon>Mimiviridae</taxon>
        <taxon>Klosneuvirinae</taxon>
    </lineage>
</organism>